<protein>
    <submittedName>
        <fullName evidence="1">Uncharacterized protein</fullName>
    </submittedName>
</protein>
<accession>A0A182KJ55</accession>
<proteinExistence type="predicted"/>
<dbReference type="AlphaFoldDB" id="A0A182KJ55"/>
<keyword evidence="2" id="KW-1185">Reference proteome</keyword>
<reference evidence="1" key="2">
    <citation type="submission" date="2020-05" db="UniProtKB">
        <authorList>
            <consortium name="EnsemblMetazoa"/>
        </authorList>
    </citation>
    <scope>IDENTIFICATION</scope>
    <source>
        <strain evidence="1">ACHKN1017</strain>
    </source>
</reference>
<reference evidence="2" key="1">
    <citation type="submission" date="2013-03" db="EMBL/GenBank/DDBJ databases">
        <title>The Genome Sequence of Anopheles christyi ACHKN1017.</title>
        <authorList>
            <consortium name="The Broad Institute Genomics Platform"/>
            <person name="Neafsey D.E."/>
            <person name="Besansky N."/>
            <person name="Walker B."/>
            <person name="Young S.K."/>
            <person name="Zeng Q."/>
            <person name="Gargeya S."/>
            <person name="Fitzgerald M."/>
            <person name="Haas B."/>
            <person name="Abouelleil A."/>
            <person name="Allen A.W."/>
            <person name="Alvarado L."/>
            <person name="Arachchi H.M."/>
            <person name="Berlin A.M."/>
            <person name="Chapman S.B."/>
            <person name="Gainer-Dewar J."/>
            <person name="Goldberg J."/>
            <person name="Griggs A."/>
            <person name="Gujja S."/>
            <person name="Hansen M."/>
            <person name="Howarth C."/>
            <person name="Imamovic A."/>
            <person name="Ireland A."/>
            <person name="Larimer J."/>
            <person name="McCowan C."/>
            <person name="Murphy C."/>
            <person name="Pearson M."/>
            <person name="Poon T.W."/>
            <person name="Priest M."/>
            <person name="Roberts A."/>
            <person name="Saif S."/>
            <person name="Shea T."/>
            <person name="Sisk P."/>
            <person name="Sykes S."/>
            <person name="Wortman J."/>
            <person name="Nusbaum C."/>
            <person name="Birren B."/>
        </authorList>
    </citation>
    <scope>NUCLEOTIDE SEQUENCE [LARGE SCALE GENOMIC DNA]</scope>
    <source>
        <strain evidence="2">ACHKN1017</strain>
    </source>
</reference>
<dbReference type="EnsemblMetazoa" id="ACHR014457-RA">
    <property type="protein sequence ID" value="ACHR014457-PA"/>
    <property type="gene ID" value="ACHR014457"/>
</dbReference>
<sequence length="57" mass="6787">MVALHIDRDRAHAGHKLDLRCVRCIARQARQVLHLVHREVRILVWMLLALIKGSRRW</sequence>
<name>A0A182KJ55_9DIPT</name>
<evidence type="ECO:0000313" key="1">
    <source>
        <dbReference type="EnsemblMetazoa" id="ACHR014457-PA"/>
    </source>
</evidence>
<dbReference type="VEuPathDB" id="VectorBase:ACHR014457"/>
<dbReference type="Proteomes" id="UP000075881">
    <property type="component" value="Unassembled WGS sequence"/>
</dbReference>
<evidence type="ECO:0000313" key="2">
    <source>
        <dbReference type="Proteomes" id="UP000075881"/>
    </source>
</evidence>
<organism evidence="1 2">
    <name type="scientific">Anopheles christyi</name>
    <dbReference type="NCBI Taxonomy" id="43041"/>
    <lineage>
        <taxon>Eukaryota</taxon>
        <taxon>Metazoa</taxon>
        <taxon>Ecdysozoa</taxon>
        <taxon>Arthropoda</taxon>
        <taxon>Hexapoda</taxon>
        <taxon>Insecta</taxon>
        <taxon>Pterygota</taxon>
        <taxon>Neoptera</taxon>
        <taxon>Endopterygota</taxon>
        <taxon>Diptera</taxon>
        <taxon>Nematocera</taxon>
        <taxon>Culicoidea</taxon>
        <taxon>Culicidae</taxon>
        <taxon>Anophelinae</taxon>
        <taxon>Anopheles</taxon>
    </lineage>
</organism>